<dbReference type="InterPro" id="IPR024404">
    <property type="entry name" value="Lipid-bd_put"/>
</dbReference>
<name>A0A4R2ETZ6_9BACT</name>
<organism evidence="2 3">
    <name type="scientific">Acetobacteroides hydrogenigenes</name>
    <dbReference type="NCBI Taxonomy" id="979970"/>
    <lineage>
        <taxon>Bacteria</taxon>
        <taxon>Pseudomonadati</taxon>
        <taxon>Bacteroidota</taxon>
        <taxon>Bacteroidia</taxon>
        <taxon>Bacteroidales</taxon>
        <taxon>Rikenellaceae</taxon>
        <taxon>Acetobacteroides</taxon>
    </lineage>
</organism>
<dbReference type="AlphaFoldDB" id="A0A4R2ETZ6"/>
<dbReference type="GO" id="GO:0016787">
    <property type="term" value="F:hydrolase activity"/>
    <property type="evidence" value="ECO:0007669"/>
    <property type="project" value="UniProtKB-KW"/>
</dbReference>
<dbReference type="PROSITE" id="PS51257">
    <property type="entry name" value="PROKAR_LIPOPROTEIN"/>
    <property type="match status" value="1"/>
</dbReference>
<keyword evidence="3" id="KW-1185">Reference proteome</keyword>
<evidence type="ECO:0000313" key="2">
    <source>
        <dbReference type="EMBL" id="TCN70254.1"/>
    </source>
</evidence>
<dbReference type="InterPro" id="IPR038668">
    <property type="entry name" value="Lipid-bd_sf"/>
</dbReference>
<gene>
    <name evidence="2" type="ORF">CLV25_104213</name>
</gene>
<comment type="caution">
    <text evidence="2">The sequence shown here is derived from an EMBL/GenBank/DDBJ whole genome shotgun (WGS) entry which is preliminary data.</text>
</comment>
<protein>
    <submittedName>
        <fullName evidence="2">Lipid-binding putative hydrolase</fullName>
    </submittedName>
</protein>
<proteinExistence type="predicted"/>
<evidence type="ECO:0000256" key="1">
    <source>
        <dbReference type="SAM" id="SignalP"/>
    </source>
</evidence>
<keyword evidence="2" id="KW-0378">Hydrolase</keyword>
<dbReference type="EMBL" id="SLWB01000004">
    <property type="protein sequence ID" value="TCN70254.1"/>
    <property type="molecule type" value="Genomic_DNA"/>
</dbReference>
<dbReference type="OrthoDB" id="851990at2"/>
<evidence type="ECO:0000313" key="3">
    <source>
        <dbReference type="Proteomes" id="UP000294830"/>
    </source>
</evidence>
<reference evidence="2 3" key="1">
    <citation type="submission" date="2019-03" db="EMBL/GenBank/DDBJ databases">
        <title>Genomic Encyclopedia of Archaeal and Bacterial Type Strains, Phase II (KMG-II): from individual species to whole genera.</title>
        <authorList>
            <person name="Goeker M."/>
        </authorList>
    </citation>
    <scope>NUCLEOTIDE SEQUENCE [LARGE SCALE GENOMIC DNA]</scope>
    <source>
        <strain evidence="2 3">RL-C</strain>
    </source>
</reference>
<feature type="chain" id="PRO_5020500238" evidence="1">
    <location>
        <begin position="17"/>
        <end position="168"/>
    </location>
</feature>
<dbReference type="RefSeq" id="WP_131838805.1">
    <property type="nucleotide sequence ID" value="NZ_SLWB01000004.1"/>
</dbReference>
<dbReference type="Proteomes" id="UP000294830">
    <property type="component" value="Unassembled WGS sequence"/>
</dbReference>
<feature type="signal peptide" evidence="1">
    <location>
        <begin position="1"/>
        <end position="16"/>
    </location>
</feature>
<accession>A0A4R2ETZ6</accession>
<keyword evidence="1" id="KW-0732">Signal</keyword>
<dbReference type="Pfam" id="PF12888">
    <property type="entry name" value="Lipid_bd"/>
    <property type="match status" value="1"/>
</dbReference>
<sequence length="168" mass="18620">MKILKLFALISLFALALTSCETYEDQKVEYSPLFPLCGQWVVSIHDAATGNLIPDGEGYTLYTYNTASNADNIMWVKLSNKNNPFGVLGKVNCSVPNKEFSITKGINTYFTTDNELTITEGKVVLNGFDTPSGGKSDFISFKMKATTNSTVTYLIKGFRRTAWPEDMP</sequence>
<dbReference type="Gene3D" id="2.40.128.220">
    <property type="match status" value="1"/>
</dbReference>